<dbReference type="OrthoDB" id="1344211at2"/>
<dbReference type="PROSITE" id="PS51257">
    <property type="entry name" value="PROKAR_LIPOPROTEIN"/>
    <property type="match status" value="1"/>
</dbReference>
<accession>A0A285X6U2</accession>
<evidence type="ECO:0000313" key="1">
    <source>
        <dbReference type="EMBL" id="SOC80504.1"/>
    </source>
</evidence>
<name>A0A285X6U2_9FLAO</name>
<reference evidence="2" key="1">
    <citation type="submission" date="2017-09" db="EMBL/GenBank/DDBJ databases">
        <authorList>
            <person name="Varghese N."/>
            <person name="Submissions S."/>
        </authorList>
    </citation>
    <scope>NUCLEOTIDE SEQUENCE [LARGE SCALE GENOMIC DNA]</scope>
    <source>
        <strain evidence="2">CGMCC 1.12641</strain>
    </source>
</reference>
<sequence>MRKICFILLAGIFLSCDGDPIEEGVETTIEGTIYDKQNEIPFENLKLKVAEYKVHRSGIYTNREFIQWIDSTYTDQYGEFYLKFKTSGRGDYYKFVVETKPNIWDYHQSVFEIPYIGKSLSLDLDLLHFYPVNLVIEVKDIEHLPVSLNLRHYQDLEDITTGSGTVERLIYADKNSDTEVAFGRKIAPNQYERYTVIIPATNTSELTNYNLTINNSDFKPTE</sequence>
<protein>
    <submittedName>
        <fullName evidence="1">Uncharacterized protein</fullName>
    </submittedName>
</protein>
<proteinExistence type="predicted"/>
<keyword evidence="2" id="KW-1185">Reference proteome</keyword>
<dbReference type="EMBL" id="OCMF01000002">
    <property type="protein sequence ID" value="SOC80504.1"/>
    <property type="molecule type" value="Genomic_DNA"/>
</dbReference>
<dbReference type="RefSeq" id="WP_097056267.1">
    <property type="nucleotide sequence ID" value="NZ_OCMF01000002.1"/>
</dbReference>
<organism evidence="1 2">
    <name type="scientific">Salinimicrobium sediminis</name>
    <dbReference type="NCBI Taxonomy" id="1343891"/>
    <lineage>
        <taxon>Bacteria</taxon>
        <taxon>Pseudomonadati</taxon>
        <taxon>Bacteroidota</taxon>
        <taxon>Flavobacteriia</taxon>
        <taxon>Flavobacteriales</taxon>
        <taxon>Flavobacteriaceae</taxon>
        <taxon>Salinimicrobium</taxon>
    </lineage>
</organism>
<dbReference type="Proteomes" id="UP000219193">
    <property type="component" value="Unassembled WGS sequence"/>
</dbReference>
<gene>
    <name evidence="1" type="ORF">SAMN06296241_2054</name>
</gene>
<dbReference type="AlphaFoldDB" id="A0A285X6U2"/>
<evidence type="ECO:0000313" key="2">
    <source>
        <dbReference type="Proteomes" id="UP000219193"/>
    </source>
</evidence>